<dbReference type="AlphaFoldDB" id="A0A4V1WFF2"/>
<protein>
    <submittedName>
        <fullName evidence="4">T9SS type A sorting domain-containing protein</fullName>
    </submittedName>
</protein>
<feature type="signal peptide" evidence="2">
    <location>
        <begin position="1"/>
        <end position="21"/>
    </location>
</feature>
<evidence type="ECO:0000313" key="5">
    <source>
        <dbReference type="Proteomes" id="UP000293952"/>
    </source>
</evidence>
<comment type="caution">
    <text evidence="4">The sequence shown here is derived from an EMBL/GenBank/DDBJ whole genome shotgun (WGS) entry which is preliminary data.</text>
</comment>
<evidence type="ECO:0000256" key="2">
    <source>
        <dbReference type="SAM" id="SignalP"/>
    </source>
</evidence>
<keyword evidence="5" id="KW-1185">Reference proteome</keyword>
<gene>
    <name evidence="4" type="ORF">ERX46_13120</name>
</gene>
<evidence type="ECO:0000313" key="4">
    <source>
        <dbReference type="EMBL" id="RYM32986.1"/>
    </source>
</evidence>
<name>A0A4V1WFF2_9FLAO</name>
<dbReference type="Proteomes" id="UP000293952">
    <property type="component" value="Unassembled WGS sequence"/>
</dbReference>
<feature type="domain" description="Secretion system C-terminal sorting" evidence="3">
    <location>
        <begin position="556"/>
        <end position="617"/>
    </location>
</feature>
<organism evidence="4 5">
    <name type="scientific">Brumimicrobium glaciale</name>
    <dbReference type="NCBI Taxonomy" id="200475"/>
    <lineage>
        <taxon>Bacteria</taxon>
        <taxon>Pseudomonadati</taxon>
        <taxon>Bacteroidota</taxon>
        <taxon>Flavobacteriia</taxon>
        <taxon>Flavobacteriales</taxon>
        <taxon>Crocinitomicaceae</taxon>
        <taxon>Brumimicrobium</taxon>
    </lineage>
</organism>
<evidence type="ECO:0000256" key="1">
    <source>
        <dbReference type="ARBA" id="ARBA00022729"/>
    </source>
</evidence>
<dbReference type="NCBIfam" id="TIGR04183">
    <property type="entry name" value="Por_Secre_tail"/>
    <property type="match status" value="1"/>
</dbReference>
<accession>A0A4V1WFF2</accession>
<dbReference type="OrthoDB" id="1488385at2"/>
<sequence>MKNLYLFITILFLAGSSFSFGQVAGESNVIKKQGTYLGLSKPLRDMPQIHDESSMVYYNDEAKVRKNRVRPVYMDSTALPKKYDPLVQNFVTKASGSAEKSRGEVNLIQNFNGMNGAFPPDPSGAVSEDYYVQAVNVAYRVYNLDGTPATGIIQLKDLWLGSTNSGDPIVLWDRHAERFFVTQFQTGSNEILIAVSETSDPTGAYYTYSFQFNDFPDYPKYSVWSDGYYMTSNTQGDDIVAFERDKMLVGDATASMIALDIPVFASQYGFKSVLPADADGDLPPYGTPISMFLFQDDSWSASVTEDHIKVLKMNVDWITPSNTTIVIDQEISTAPFNSTFTNSWDDIKQKGTNQKLDAIASIFNYRAQYLKWPTYNTVLLCNVVDIDNTNTAGIRWYELRQDTDNDDWAIYQQGTYSIADGNSRFLGSISMDYNGHIGMGYSVSGPTEFPGLAATGRFAGDELGKFTFTETWAKKGVTFQSQANRYGDYSHMSLSPNGQEFWYTGEYIGSGGSRKTRIFSFNLQSQVGVKDESMDNDPTLILMQNDESILIEGSYLPNSKEMYIDLFDISGKLIERQTKETIEGKMSASFDKTGLSNGVYLVRIGKESFMRVEKIVVSK</sequence>
<feature type="chain" id="PRO_5020415646" evidence="2">
    <location>
        <begin position="22"/>
        <end position="619"/>
    </location>
</feature>
<reference evidence="4 5" key="1">
    <citation type="submission" date="2019-02" db="EMBL/GenBank/DDBJ databases">
        <title>Genome sequence of the sea-ice species Brumimicrobium glaciale.</title>
        <authorList>
            <person name="Bowman J.P."/>
        </authorList>
    </citation>
    <scope>NUCLEOTIDE SEQUENCE [LARGE SCALE GENOMIC DNA]</scope>
    <source>
        <strain evidence="4 5">IC156</strain>
    </source>
</reference>
<evidence type="ECO:0000259" key="3">
    <source>
        <dbReference type="Pfam" id="PF18962"/>
    </source>
</evidence>
<dbReference type="Pfam" id="PF18962">
    <property type="entry name" value="Por_Secre_tail"/>
    <property type="match status" value="1"/>
</dbReference>
<dbReference type="InterPro" id="IPR026444">
    <property type="entry name" value="Secre_tail"/>
</dbReference>
<keyword evidence="1 2" id="KW-0732">Signal</keyword>
<proteinExistence type="predicted"/>
<dbReference type="EMBL" id="SETE01000005">
    <property type="protein sequence ID" value="RYM32986.1"/>
    <property type="molecule type" value="Genomic_DNA"/>
</dbReference>
<dbReference type="RefSeq" id="WP_130094323.1">
    <property type="nucleotide sequence ID" value="NZ_SETE01000005.1"/>
</dbReference>